<name>A0A916S9E9_9MICO</name>
<dbReference type="AlphaFoldDB" id="A0A916S9E9"/>
<proteinExistence type="predicted"/>
<keyword evidence="2" id="KW-1185">Reference proteome</keyword>
<protein>
    <submittedName>
        <fullName evidence="1">Uncharacterized protein</fullName>
    </submittedName>
</protein>
<reference evidence="1" key="2">
    <citation type="submission" date="2020-09" db="EMBL/GenBank/DDBJ databases">
        <authorList>
            <person name="Sun Q."/>
            <person name="Zhou Y."/>
        </authorList>
    </citation>
    <scope>NUCLEOTIDE SEQUENCE</scope>
    <source>
        <strain evidence="1">CGMCC 1.12813</strain>
    </source>
</reference>
<gene>
    <name evidence="1" type="ORF">GCM10010979_00380</name>
</gene>
<organism evidence="1 2">
    <name type="scientific">Conyzicola nivalis</name>
    <dbReference type="NCBI Taxonomy" id="1477021"/>
    <lineage>
        <taxon>Bacteria</taxon>
        <taxon>Bacillati</taxon>
        <taxon>Actinomycetota</taxon>
        <taxon>Actinomycetes</taxon>
        <taxon>Micrococcales</taxon>
        <taxon>Microbacteriaceae</taxon>
        <taxon>Conyzicola</taxon>
    </lineage>
</organism>
<reference evidence="1" key="1">
    <citation type="journal article" date="2014" name="Int. J. Syst. Evol. Microbiol.">
        <title>Complete genome sequence of Corynebacterium casei LMG S-19264T (=DSM 44701T), isolated from a smear-ripened cheese.</title>
        <authorList>
            <consortium name="US DOE Joint Genome Institute (JGI-PGF)"/>
            <person name="Walter F."/>
            <person name="Albersmeier A."/>
            <person name="Kalinowski J."/>
            <person name="Ruckert C."/>
        </authorList>
    </citation>
    <scope>NUCLEOTIDE SEQUENCE</scope>
    <source>
        <strain evidence="1">CGMCC 1.12813</strain>
    </source>
</reference>
<dbReference type="EMBL" id="BMGB01000001">
    <property type="protein sequence ID" value="GGA89582.1"/>
    <property type="molecule type" value="Genomic_DNA"/>
</dbReference>
<accession>A0A916S9E9</accession>
<evidence type="ECO:0000313" key="1">
    <source>
        <dbReference type="EMBL" id="GGA89582.1"/>
    </source>
</evidence>
<evidence type="ECO:0000313" key="2">
    <source>
        <dbReference type="Proteomes" id="UP000606922"/>
    </source>
</evidence>
<dbReference type="Proteomes" id="UP000606922">
    <property type="component" value="Unassembled WGS sequence"/>
</dbReference>
<comment type="caution">
    <text evidence="1">The sequence shown here is derived from an EMBL/GenBank/DDBJ whole genome shotgun (WGS) entry which is preliminary data.</text>
</comment>
<sequence length="128" mass="14468">MRYQDLVARVEQLGPRVGYTISWYDGVYSEANYTIVPLADGKFTVYRPSGRGSNFPDHDFDGREVVFDSEDAACDYVWAKITHPKPEPEPEPKKFTMPSAAELAEQRRVAFANLGIADPRLARREDGL</sequence>